<dbReference type="GO" id="GO:0003677">
    <property type="term" value="F:DNA binding"/>
    <property type="evidence" value="ECO:0007669"/>
    <property type="project" value="UniProtKB-KW"/>
</dbReference>
<dbReference type="InterPro" id="IPR025166">
    <property type="entry name" value="Integrase_DNA_bind_dom"/>
</dbReference>
<dbReference type="InterPro" id="IPR053876">
    <property type="entry name" value="Phage_int_M"/>
</dbReference>
<gene>
    <name evidence="6" type="ORF">HB776_18240</name>
</gene>
<dbReference type="CDD" id="cd00801">
    <property type="entry name" value="INT_P4_C"/>
    <property type="match status" value="1"/>
</dbReference>
<reference evidence="7" key="1">
    <citation type="journal article" date="2020" name="Mol. Plant Microbe">
        <title>Rhizobial microsymbionts of the narrowly endemic Oxytropis species growing in Kamchatka are characterized by significant genetic diversity and possess a set of genes that are associated with T3SS and T6SS secretion systems and can affect the development of symbiosis.</title>
        <authorList>
            <person name="Safronova V."/>
            <person name="Guro P."/>
            <person name="Sazanova A."/>
            <person name="Kuznetsova I."/>
            <person name="Belimov A."/>
            <person name="Yakubov V."/>
            <person name="Chirak E."/>
            <person name="Afonin A."/>
            <person name="Gogolev Y."/>
            <person name="Andronov E."/>
            <person name="Tikhonovich I."/>
        </authorList>
    </citation>
    <scope>NUCLEOTIDE SEQUENCE [LARGE SCALE GENOMIC DNA]</scope>
    <source>
        <strain evidence="7">581</strain>
    </source>
</reference>
<comment type="similarity">
    <text evidence="1">Belongs to the 'phage' integrase family.</text>
</comment>
<evidence type="ECO:0000256" key="4">
    <source>
        <dbReference type="ARBA" id="ARBA00023172"/>
    </source>
</evidence>
<dbReference type="PANTHER" id="PTHR30629">
    <property type="entry name" value="PROPHAGE INTEGRASE"/>
    <property type="match status" value="1"/>
</dbReference>
<dbReference type="SUPFAM" id="SSF56349">
    <property type="entry name" value="DNA breaking-rejoining enzymes"/>
    <property type="match status" value="1"/>
</dbReference>
<accession>A0A7G6U1P4</accession>
<dbReference type="Pfam" id="PF22022">
    <property type="entry name" value="Phage_int_M"/>
    <property type="match status" value="1"/>
</dbReference>
<dbReference type="Gene3D" id="1.10.150.130">
    <property type="match status" value="1"/>
</dbReference>
<dbReference type="InterPro" id="IPR011010">
    <property type="entry name" value="DNA_brk_join_enz"/>
</dbReference>
<keyword evidence="3" id="KW-0238">DNA-binding</keyword>
<protein>
    <submittedName>
        <fullName evidence="6">Tyrosine-type recombinase/integrase</fullName>
    </submittedName>
</protein>
<dbReference type="GO" id="GO:0015074">
    <property type="term" value="P:DNA integration"/>
    <property type="evidence" value="ECO:0007669"/>
    <property type="project" value="UniProtKB-KW"/>
</dbReference>
<proteinExistence type="inferred from homology"/>
<dbReference type="EMBL" id="CP050292">
    <property type="protein sequence ID" value="QND72926.1"/>
    <property type="molecule type" value="Genomic_DNA"/>
</dbReference>
<dbReference type="Proteomes" id="UP000515291">
    <property type="component" value="Chromosome"/>
</dbReference>
<dbReference type="PROSITE" id="PS51898">
    <property type="entry name" value="TYR_RECOMBINASE"/>
    <property type="match status" value="1"/>
</dbReference>
<dbReference type="Gene3D" id="1.10.443.10">
    <property type="entry name" value="Intergrase catalytic core"/>
    <property type="match status" value="1"/>
</dbReference>
<evidence type="ECO:0000256" key="3">
    <source>
        <dbReference type="ARBA" id="ARBA00023125"/>
    </source>
</evidence>
<dbReference type="RefSeq" id="WP_184511823.1">
    <property type="nucleotide sequence ID" value="NZ_CP050292.1"/>
</dbReference>
<keyword evidence="2" id="KW-0229">DNA integration</keyword>
<dbReference type="Gene3D" id="3.30.160.390">
    <property type="entry name" value="Integrase, DNA-binding domain"/>
    <property type="match status" value="1"/>
</dbReference>
<dbReference type="GO" id="GO:0006310">
    <property type="term" value="P:DNA recombination"/>
    <property type="evidence" value="ECO:0007669"/>
    <property type="project" value="UniProtKB-KW"/>
</dbReference>
<dbReference type="InterPro" id="IPR050808">
    <property type="entry name" value="Phage_Integrase"/>
</dbReference>
<dbReference type="Pfam" id="PF13356">
    <property type="entry name" value="Arm-DNA-bind_3"/>
    <property type="match status" value="1"/>
</dbReference>
<dbReference type="InterPro" id="IPR002104">
    <property type="entry name" value="Integrase_catalytic"/>
</dbReference>
<evidence type="ECO:0000259" key="5">
    <source>
        <dbReference type="PROSITE" id="PS51898"/>
    </source>
</evidence>
<dbReference type="InterPro" id="IPR010998">
    <property type="entry name" value="Integrase_recombinase_N"/>
</dbReference>
<dbReference type="AlphaFoldDB" id="A0A7G6U1P4"/>
<name>A0A7G6U1P4_9BRAD</name>
<dbReference type="InterPro" id="IPR013762">
    <property type="entry name" value="Integrase-like_cat_sf"/>
</dbReference>
<keyword evidence="4" id="KW-0233">DNA recombination</keyword>
<evidence type="ECO:0000313" key="6">
    <source>
        <dbReference type="EMBL" id="QND72926.1"/>
    </source>
</evidence>
<dbReference type="InterPro" id="IPR038488">
    <property type="entry name" value="Integrase_DNA-bd_sf"/>
</dbReference>
<dbReference type="Pfam" id="PF00589">
    <property type="entry name" value="Phage_integrase"/>
    <property type="match status" value="1"/>
</dbReference>
<evidence type="ECO:0000256" key="1">
    <source>
        <dbReference type="ARBA" id="ARBA00008857"/>
    </source>
</evidence>
<dbReference type="KEGG" id="trb:HB776_18240"/>
<dbReference type="PANTHER" id="PTHR30629:SF2">
    <property type="entry name" value="PROPHAGE INTEGRASE INTS-RELATED"/>
    <property type="match status" value="1"/>
</dbReference>
<evidence type="ECO:0000313" key="7">
    <source>
        <dbReference type="Proteomes" id="UP000515291"/>
    </source>
</evidence>
<sequence>MPLSDAACRAAKSATKPYKISDGGGLHLLVEKNGSRLWRQAYRFDGKQKLIALGAYPAVGLADARAGRDANKALLAKGIDPSAQRKLDRSAARIARSNTFRIVADELIAKFEAEGDDPKTIEKKKWLLGFINADLGDRPIAEIKASELLDVLRKIERRGRYDTARRARSISGRVFKYAISTSRAERDPSADLTGALIAPKVSHRAAVTEPKAVGALLRAIDDMDGQITTRAALQLIALTFVRPGELRHAEWKEFDLRDAVWNIPKEKMKMPRPHKVPLSRQAIAIINDLREVTGTSPYLFPQIRSWHRPISDGTLNAALRRLGYTKAQVTAHGFRSTASTLLNESRRSDGRRRWDSDAIERQLAHQEEDEVRGAYNGAEYWEERVPMMQWYADYLDDLRRPGTALSTAKVRRSRSSSAS</sequence>
<feature type="domain" description="Tyr recombinase" evidence="5">
    <location>
        <begin position="202"/>
        <end position="388"/>
    </location>
</feature>
<evidence type="ECO:0000256" key="2">
    <source>
        <dbReference type="ARBA" id="ARBA00022908"/>
    </source>
</evidence>
<organism evidence="6 7">
    <name type="scientific">Tardiphaga robiniae</name>
    <dbReference type="NCBI Taxonomy" id="943830"/>
    <lineage>
        <taxon>Bacteria</taxon>
        <taxon>Pseudomonadati</taxon>
        <taxon>Pseudomonadota</taxon>
        <taxon>Alphaproteobacteria</taxon>
        <taxon>Hyphomicrobiales</taxon>
        <taxon>Nitrobacteraceae</taxon>
        <taxon>Tardiphaga</taxon>
    </lineage>
</organism>